<keyword evidence="6" id="KW-1185">Reference proteome</keyword>
<dbReference type="InterPro" id="IPR036397">
    <property type="entry name" value="RNaseH_sf"/>
</dbReference>
<dbReference type="EMBL" id="LR746277">
    <property type="protein sequence ID" value="CAA7407517.1"/>
    <property type="molecule type" value="Genomic_DNA"/>
</dbReference>
<keyword evidence="1" id="KW-0479">Metal-binding</keyword>
<name>A0A7I8LBW4_SPIIN</name>
<dbReference type="InterPro" id="IPR013103">
    <property type="entry name" value="RVT_2"/>
</dbReference>
<evidence type="ECO:0000259" key="3">
    <source>
        <dbReference type="Pfam" id="PF07727"/>
    </source>
</evidence>
<protein>
    <submittedName>
        <fullName evidence="5">Uncharacterized protein</fullName>
    </submittedName>
</protein>
<evidence type="ECO:0000256" key="1">
    <source>
        <dbReference type="ARBA" id="ARBA00022723"/>
    </source>
</evidence>
<sequence>MHFKQWKALLERQIEKKIKRLRTDNDLEFYSTEFNDFYKNEGIVRHKTICYTPQQNELGNPLDYSNLKIFGCLTYVHINDDKLKPRAKKCIFLSYAFRVKGYKLWLLDLKSPKFLIEKNISLQNQNYSLTCDRSRRDTKPALRYEYIDIVTYMDVKTTFLHGNLEEHIYIVDTFMTQHEFSHSKFDNCVYFKKLSNDSFLYLLLYVEDMLIAPKDIFKINKLKAVLNSEFDLKDLRAAKKILRMEIYENFISHVPYFSAIGSMMYAMICTHLDISHAISVVSHYMANPNLDKQMSLTSYIFSVSGCAVSWKASLQSTIALSIIETKFMALTEALKKAIWLRGLLFELCSCQASIIIHYQMYHKKTKHIDIKHYFIRDIIFSSEISVQKIGTEDNLADMLIKPLPISKL</sequence>
<gene>
    <name evidence="5" type="ORF">SI8410_14018195</name>
</gene>
<organism evidence="5 6">
    <name type="scientific">Spirodela intermedia</name>
    <name type="common">Intermediate duckweed</name>
    <dbReference type="NCBI Taxonomy" id="51605"/>
    <lineage>
        <taxon>Eukaryota</taxon>
        <taxon>Viridiplantae</taxon>
        <taxon>Streptophyta</taxon>
        <taxon>Embryophyta</taxon>
        <taxon>Tracheophyta</taxon>
        <taxon>Spermatophyta</taxon>
        <taxon>Magnoliopsida</taxon>
        <taxon>Liliopsida</taxon>
        <taxon>Araceae</taxon>
        <taxon>Lemnoideae</taxon>
        <taxon>Spirodela</taxon>
    </lineage>
</organism>
<evidence type="ECO:0000256" key="2">
    <source>
        <dbReference type="ARBA" id="ARBA00022801"/>
    </source>
</evidence>
<feature type="domain" description="Retroviral polymerase SH3-like" evidence="4">
    <location>
        <begin position="72"/>
        <end position="121"/>
    </location>
</feature>
<dbReference type="PANTHER" id="PTHR42648">
    <property type="entry name" value="TRANSPOSASE, PUTATIVE-RELATED"/>
    <property type="match status" value="1"/>
</dbReference>
<evidence type="ECO:0000313" key="5">
    <source>
        <dbReference type="EMBL" id="CAA7407517.1"/>
    </source>
</evidence>
<keyword evidence="2" id="KW-0378">Hydrolase</keyword>
<dbReference type="Pfam" id="PF25597">
    <property type="entry name" value="SH3_retrovirus"/>
    <property type="match status" value="1"/>
</dbReference>
<dbReference type="AlphaFoldDB" id="A0A7I8LBW4"/>
<dbReference type="OrthoDB" id="1915846at2759"/>
<evidence type="ECO:0000313" key="6">
    <source>
        <dbReference type="Proteomes" id="UP000663760"/>
    </source>
</evidence>
<reference evidence="5" key="1">
    <citation type="submission" date="2020-02" db="EMBL/GenBank/DDBJ databases">
        <authorList>
            <person name="Scholz U."/>
            <person name="Mascher M."/>
            <person name="Fiebig A."/>
        </authorList>
    </citation>
    <scope>NUCLEOTIDE SEQUENCE</scope>
</reference>
<dbReference type="GO" id="GO:0016787">
    <property type="term" value="F:hydrolase activity"/>
    <property type="evidence" value="ECO:0007669"/>
    <property type="project" value="UniProtKB-KW"/>
</dbReference>
<proteinExistence type="predicted"/>
<dbReference type="InterPro" id="IPR039537">
    <property type="entry name" value="Retrotran_Ty1/copia-like"/>
</dbReference>
<dbReference type="GO" id="GO:0003676">
    <property type="term" value="F:nucleic acid binding"/>
    <property type="evidence" value="ECO:0007669"/>
    <property type="project" value="InterPro"/>
</dbReference>
<dbReference type="SUPFAM" id="SSF53098">
    <property type="entry name" value="Ribonuclease H-like"/>
    <property type="match status" value="1"/>
</dbReference>
<dbReference type="GO" id="GO:0046872">
    <property type="term" value="F:metal ion binding"/>
    <property type="evidence" value="ECO:0007669"/>
    <property type="project" value="UniProtKB-KW"/>
</dbReference>
<dbReference type="InterPro" id="IPR057670">
    <property type="entry name" value="SH3_retrovirus"/>
</dbReference>
<evidence type="ECO:0000259" key="4">
    <source>
        <dbReference type="Pfam" id="PF25597"/>
    </source>
</evidence>
<dbReference type="Pfam" id="PF07727">
    <property type="entry name" value="RVT_2"/>
    <property type="match status" value="1"/>
</dbReference>
<dbReference type="Gene3D" id="3.30.420.10">
    <property type="entry name" value="Ribonuclease H-like superfamily/Ribonuclease H"/>
    <property type="match status" value="1"/>
</dbReference>
<dbReference type="InterPro" id="IPR012337">
    <property type="entry name" value="RNaseH-like_sf"/>
</dbReference>
<feature type="domain" description="Reverse transcriptase Ty1/copia-type" evidence="3">
    <location>
        <begin position="171"/>
        <end position="248"/>
    </location>
</feature>
<accession>A0A7I8LBW4</accession>
<dbReference type="Proteomes" id="UP000663760">
    <property type="component" value="Chromosome 14"/>
</dbReference>
<dbReference type="CDD" id="cd09272">
    <property type="entry name" value="RNase_HI_RT_Ty1"/>
    <property type="match status" value="1"/>
</dbReference>
<dbReference type="PANTHER" id="PTHR42648:SF28">
    <property type="entry name" value="TRANSPOSON-ENCODED PROTEIN WITH RIBONUCLEASE H-LIKE AND RETROVIRUS ZINC FINGER-LIKE DOMAINS"/>
    <property type="match status" value="1"/>
</dbReference>